<comment type="caution">
    <text evidence="1">The sequence shown here is derived from an EMBL/GenBank/DDBJ whole genome shotgun (WGS) entry which is preliminary data.</text>
</comment>
<gene>
    <name evidence="1" type="ORF">G2W53_044517</name>
</gene>
<dbReference type="EMBL" id="JAAIUW010000061">
    <property type="protein sequence ID" value="KAF7800986.1"/>
    <property type="molecule type" value="Genomic_DNA"/>
</dbReference>
<evidence type="ECO:0000313" key="2">
    <source>
        <dbReference type="Proteomes" id="UP000634136"/>
    </source>
</evidence>
<name>A0A834SCT6_9FABA</name>
<accession>A0A834SCT6</accession>
<dbReference type="Proteomes" id="UP000634136">
    <property type="component" value="Unassembled WGS sequence"/>
</dbReference>
<proteinExistence type="predicted"/>
<reference evidence="1" key="1">
    <citation type="submission" date="2020-09" db="EMBL/GenBank/DDBJ databases">
        <title>Genome-Enabled Discovery of Anthraquinone Biosynthesis in Senna tora.</title>
        <authorList>
            <person name="Kang S.-H."/>
            <person name="Pandey R.P."/>
            <person name="Lee C.-M."/>
            <person name="Sim J.-S."/>
            <person name="Jeong J.-T."/>
            <person name="Choi B.-S."/>
            <person name="Jung M."/>
            <person name="Ginzburg D."/>
            <person name="Zhao K."/>
            <person name="Won S.Y."/>
            <person name="Oh T.-J."/>
            <person name="Yu Y."/>
            <person name="Kim N.-H."/>
            <person name="Lee O.R."/>
            <person name="Lee T.-H."/>
            <person name="Bashyal P."/>
            <person name="Kim T.-S."/>
            <person name="Lee W.-H."/>
            <person name="Kawkins C."/>
            <person name="Kim C.-K."/>
            <person name="Kim J.S."/>
            <person name="Ahn B.O."/>
            <person name="Rhee S.Y."/>
            <person name="Sohng J.K."/>
        </authorList>
    </citation>
    <scope>NUCLEOTIDE SEQUENCE</scope>
    <source>
        <tissue evidence="1">Leaf</tissue>
    </source>
</reference>
<dbReference type="AlphaFoldDB" id="A0A834SCT6"/>
<evidence type="ECO:0000313" key="1">
    <source>
        <dbReference type="EMBL" id="KAF7800986.1"/>
    </source>
</evidence>
<protein>
    <submittedName>
        <fullName evidence="1">Uncharacterized protein</fullName>
    </submittedName>
</protein>
<organism evidence="1 2">
    <name type="scientific">Senna tora</name>
    <dbReference type="NCBI Taxonomy" id="362788"/>
    <lineage>
        <taxon>Eukaryota</taxon>
        <taxon>Viridiplantae</taxon>
        <taxon>Streptophyta</taxon>
        <taxon>Embryophyta</taxon>
        <taxon>Tracheophyta</taxon>
        <taxon>Spermatophyta</taxon>
        <taxon>Magnoliopsida</taxon>
        <taxon>eudicotyledons</taxon>
        <taxon>Gunneridae</taxon>
        <taxon>Pentapetalae</taxon>
        <taxon>rosids</taxon>
        <taxon>fabids</taxon>
        <taxon>Fabales</taxon>
        <taxon>Fabaceae</taxon>
        <taxon>Caesalpinioideae</taxon>
        <taxon>Cassia clade</taxon>
        <taxon>Senna</taxon>
    </lineage>
</organism>
<keyword evidence="2" id="KW-1185">Reference proteome</keyword>
<sequence>MGHLPASYGAAAMYNSAIALSLELARRCSATCQRCSAESLSSELRNYITFSFGVRFEKNIRNINGAPTSAVKRRYSAKPRVGTALKNIRNINGAPTSAVRRCSAVKRRYSAKPRVGKALLH</sequence>